<protein>
    <recommendedName>
        <fullName evidence="3">DUF1748-domain-containing protein</fullName>
    </recommendedName>
</protein>
<dbReference type="PANTHER" id="PTHR28075:SF1">
    <property type="entry name" value="DUF1748-DOMAIN-CONTAINING PROTEIN"/>
    <property type="match status" value="1"/>
</dbReference>
<dbReference type="OrthoDB" id="16824at2759"/>
<accession>A0A9W8L2W1</accession>
<evidence type="ECO:0000313" key="1">
    <source>
        <dbReference type="EMBL" id="KAJ2683909.1"/>
    </source>
</evidence>
<reference evidence="1" key="1">
    <citation type="submission" date="2022-07" db="EMBL/GenBank/DDBJ databases">
        <title>Phylogenomic reconstructions and comparative analyses of Kickxellomycotina fungi.</title>
        <authorList>
            <person name="Reynolds N.K."/>
            <person name="Stajich J.E."/>
            <person name="Barry K."/>
            <person name="Grigoriev I.V."/>
            <person name="Crous P."/>
            <person name="Smith M.E."/>
        </authorList>
    </citation>
    <scope>NUCLEOTIDE SEQUENCE</scope>
    <source>
        <strain evidence="1">CBS 109367</strain>
    </source>
</reference>
<dbReference type="Pfam" id="PF08520">
    <property type="entry name" value="Mitofissin"/>
    <property type="match status" value="1"/>
</dbReference>
<keyword evidence="2" id="KW-1185">Reference proteome</keyword>
<dbReference type="PANTHER" id="PTHR28075">
    <property type="entry name" value="CHROMOSOME 16, WHOLE GENOME SHOTGUN SEQUENCE"/>
    <property type="match status" value="1"/>
</dbReference>
<dbReference type="GO" id="GO:0005737">
    <property type="term" value="C:cytoplasm"/>
    <property type="evidence" value="ECO:0007669"/>
    <property type="project" value="TreeGrafter"/>
</dbReference>
<comment type="caution">
    <text evidence="1">The sequence shown here is derived from an EMBL/GenBank/DDBJ whole genome shotgun (WGS) entry which is preliminary data.</text>
</comment>
<sequence length="85" mass="9316">MGLVGTLVHASFDVVLIAMCLAGIRRATGLTLQTSYLSSKSHQRILGTVVGVGERMFDVAVAFMYAYPSVFRREQVPRPRSESPD</sequence>
<dbReference type="Proteomes" id="UP001151516">
    <property type="component" value="Unassembled WGS sequence"/>
</dbReference>
<evidence type="ECO:0000313" key="2">
    <source>
        <dbReference type="Proteomes" id="UP001151516"/>
    </source>
</evidence>
<gene>
    <name evidence="1" type="ORF">IWW39_005226</name>
</gene>
<dbReference type="AlphaFoldDB" id="A0A9W8L2W1"/>
<dbReference type="EMBL" id="JANBTX010000249">
    <property type="protein sequence ID" value="KAJ2683909.1"/>
    <property type="molecule type" value="Genomic_DNA"/>
</dbReference>
<evidence type="ECO:0008006" key="3">
    <source>
        <dbReference type="Google" id="ProtNLM"/>
    </source>
</evidence>
<organism evidence="1 2">
    <name type="scientific">Coemansia spiralis</name>
    <dbReference type="NCBI Taxonomy" id="417178"/>
    <lineage>
        <taxon>Eukaryota</taxon>
        <taxon>Fungi</taxon>
        <taxon>Fungi incertae sedis</taxon>
        <taxon>Zoopagomycota</taxon>
        <taxon>Kickxellomycotina</taxon>
        <taxon>Kickxellomycetes</taxon>
        <taxon>Kickxellales</taxon>
        <taxon>Kickxellaceae</taxon>
        <taxon>Coemansia</taxon>
    </lineage>
</organism>
<name>A0A9W8L2W1_9FUNG</name>
<dbReference type="InterPro" id="IPR013726">
    <property type="entry name" value="Mitofissin"/>
</dbReference>
<proteinExistence type="predicted"/>